<dbReference type="EMBL" id="CATIWC010000747">
    <property type="protein sequence ID" value="CAI8583519.1"/>
    <property type="molecule type" value="Genomic_DNA"/>
</dbReference>
<name>A0AAV0YDD3_VICFA</name>
<proteinExistence type="predicted"/>
<organism evidence="1 2">
    <name type="scientific">Vicia faba</name>
    <name type="common">Broad bean</name>
    <name type="synonym">Faba vulgaris</name>
    <dbReference type="NCBI Taxonomy" id="3906"/>
    <lineage>
        <taxon>Eukaryota</taxon>
        <taxon>Viridiplantae</taxon>
        <taxon>Streptophyta</taxon>
        <taxon>Embryophyta</taxon>
        <taxon>Tracheophyta</taxon>
        <taxon>Spermatophyta</taxon>
        <taxon>Magnoliopsida</taxon>
        <taxon>eudicotyledons</taxon>
        <taxon>Gunneridae</taxon>
        <taxon>Pentapetalae</taxon>
        <taxon>rosids</taxon>
        <taxon>fabids</taxon>
        <taxon>Fabales</taxon>
        <taxon>Fabaceae</taxon>
        <taxon>Papilionoideae</taxon>
        <taxon>50 kb inversion clade</taxon>
        <taxon>NPAAA clade</taxon>
        <taxon>Hologalegina</taxon>
        <taxon>IRL clade</taxon>
        <taxon>Fabeae</taxon>
        <taxon>Vicia</taxon>
    </lineage>
</organism>
<reference evidence="1 2" key="1">
    <citation type="submission" date="2023-01" db="EMBL/GenBank/DDBJ databases">
        <authorList>
            <person name="Kreplak J."/>
        </authorList>
    </citation>
    <scope>NUCLEOTIDE SEQUENCE [LARGE SCALE GENOMIC DNA]</scope>
</reference>
<evidence type="ECO:0000313" key="1">
    <source>
        <dbReference type="EMBL" id="CAI8583519.1"/>
    </source>
</evidence>
<keyword evidence="2" id="KW-1185">Reference proteome</keyword>
<protein>
    <submittedName>
        <fullName evidence="1">Uncharacterized protein</fullName>
    </submittedName>
</protein>
<dbReference type="AlphaFoldDB" id="A0AAV0YDD3"/>
<accession>A0AAV0YDD3</accession>
<sequence length="128" mass="14769">MRWMDGGADYGIAGRWLRSVVDDHWRKLRRDGCERSRSAILQAVFFRCSSFFFSVPSSQRKGCTWRFSMTGSRCLNLARLCSLTTSEGNRNSESLLLCFSFAFIPLISKILLKQLVDKQMVMISQQRN</sequence>
<comment type="caution">
    <text evidence="1">The sequence shown here is derived from an EMBL/GenBank/DDBJ whole genome shotgun (WGS) entry which is preliminary data.</text>
</comment>
<gene>
    <name evidence="1" type="ORF">VFH_U030840</name>
</gene>
<dbReference type="Proteomes" id="UP001157006">
    <property type="component" value="Unassembled WGS sequence"/>
</dbReference>
<evidence type="ECO:0000313" key="2">
    <source>
        <dbReference type="Proteomes" id="UP001157006"/>
    </source>
</evidence>